<evidence type="ECO:0000313" key="2">
    <source>
        <dbReference type="EMBL" id="KAK0722211.1"/>
    </source>
</evidence>
<feature type="compositionally biased region" description="Basic and acidic residues" evidence="1">
    <location>
        <begin position="169"/>
        <end position="180"/>
    </location>
</feature>
<comment type="caution">
    <text evidence="2">The sequence shown here is derived from an EMBL/GenBank/DDBJ whole genome shotgun (WGS) entry which is preliminary data.</text>
</comment>
<evidence type="ECO:0000313" key="3">
    <source>
        <dbReference type="Proteomes" id="UP001172101"/>
    </source>
</evidence>
<gene>
    <name evidence="2" type="ORF">B0T26DRAFT_673934</name>
</gene>
<organism evidence="2 3">
    <name type="scientific">Lasiosphaeria miniovina</name>
    <dbReference type="NCBI Taxonomy" id="1954250"/>
    <lineage>
        <taxon>Eukaryota</taxon>
        <taxon>Fungi</taxon>
        <taxon>Dikarya</taxon>
        <taxon>Ascomycota</taxon>
        <taxon>Pezizomycotina</taxon>
        <taxon>Sordariomycetes</taxon>
        <taxon>Sordariomycetidae</taxon>
        <taxon>Sordariales</taxon>
        <taxon>Lasiosphaeriaceae</taxon>
        <taxon>Lasiosphaeria</taxon>
    </lineage>
</organism>
<feature type="compositionally biased region" description="Basic and acidic residues" evidence="1">
    <location>
        <begin position="199"/>
        <end position="212"/>
    </location>
</feature>
<dbReference type="Proteomes" id="UP001172101">
    <property type="component" value="Unassembled WGS sequence"/>
</dbReference>
<name>A0AA40E2Y5_9PEZI</name>
<dbReference type="AlphaFoldDB" id="A0AA40E2Y5"/>
<dbReference type="GeneID" id="85322924"/>
<accession>A0AA40E2Y5</accession>
<dbReference type="RefSeq" id="XP_060298135.1">
    <property type="nucleotide sequence ID" value="XM_060439654.1"/>
</dbReference>
<feature type="region of interest" description="Disordered" evidence="1">
    <location>
        <begin position="169"/>
        <end position="212"/>
    </location>
</feature>
<proteinExistence type="predicted"/>
<protein>
    <submittedName>
        <fullName evidence="2">Uncharacterized protein</fullName>
    </submittedName>
</protein>
<sequence>MAGHISADAVISVLAPCDTSCGYIAWTPSSDSQPPLNGNSLNVPALGLGPLYDEESGESPSPLTLAPTGQATARWLAQATKPHYGATTPQTFTSTRRTEPLSILSFLSGAAGVGFLNLTTPDGAIIAGFNKTMVEVFAYQAVMNTFNSFLLGDIYDSRFRGYRQLHRGHDGAARHEKGDSIEGPSQDVHTPRPTLPRADTPEHRDALEDIHA</sequence>
<keyword evidence="3" id="KW-1185">Reference proteome</keyword>
<dbReference type="EMBL" id="JAUIRO010000003">
    <property type="protein sequence ID" value="KAK0722211.1"/>
    <property type="molecule type" value="Genomic_DNA"/>
</dbReference>
<reference evidence="2" key="1">
    <citation type="submission" date="2023-06" db="EMBL/GenBank/DDBJ databases">
        <title>Genome-scale phylogeny and comparative genomics of the fungal order Sordariales.</title>
        <authorList>
            <consortium name="Lawrence Berkeley National Laboratory"/>
            <person name="Hensen N."/>
            <person name="Bonometti L."/>
            <person name="Westerberg I."/>
            <person name="Brannstrom I.O."/>
            <person name="Guillou S."/>
            <person name="Cros-Aarteil S."/>
            <person name="Calhoun S."/>
            <person name="Haridas S."/>
            <person name="Kuo A."/>
            <person name="Mondo S."/>
            <person name="Pangilinan J."/>
            <person name="Riley R."/>
            <person name="LaButti K."/>
            <person name="Andreopoulos B."/>
            <person name="Lipzen A."/>
            <person name="Chen C."/>
            <person name="Yanf M."/>
            <person name="Daum C."/>
            <person name="Ng V."/>
            <person name="Clum A."/>
            <person name="Steindorff A."/>
            <person name="Ohm R."/>
            <person name="Martin F."/>
            <person name="Silar P."/>
            <person name="Natvig D."/>
            <person name="Lalanne C."/>
            <person name="Gautier V."/>
            <person name="Ament-velasquez S.L."/>
            <person name="Kruys A."/>
            <person name="Hutchinson M.I."/>
            <person name="Powell A.J."/>
            <person name="Barry K."/>
            <person name="Miller A.N."/>
            <person name="Grigoriev I.V."/>
            <person name="Debuchy R."/>
            <person name="Gladieux P."/>
            <person name="Thoren M.H."/>
            <person name="Johannesson H."/>
        </authorList>
    </citation>
    <scope>NUCLEOTIDE SEQUENCE</scope>
    <source>
        <strain evidence="2">SMH2392-1A</strain>
    </source>
</reference>
<evidence type="ECO:0000256" key="1">
    <source>
        <dbReference type="SAM" id="MobiDB-lite"/>
    </source>
</evidence>